<organism evidence="4 5">
    <name type="scientific">Brachybacterium muris UCD-AY4</name>
    <dbReference type="NCBI Taxonomy" id="1249481"/>
    <lineage>
        <taxon>Bacteria</taxon>
        <taxon>Bacillati</taxon>
        <taxon>Actinomycetota</taxon>
        <taxon>Actinomycetes</taxon>
        <taxon>Micrococcales</taxon>
        <taxon>Dermabacteraceae</taxon>
        <taxon>Brachybacterium</taxon>
    </lineage>
</organism>
<comment type="caution">
    <text evidence="4">The sequence shown here is derived from an EMBL/GenBank/DDBJ whole genome shotgun (WGS) entry which is preliminary data.</text>
</comment>
<dbReference type="AlphaFoldDB" id="A0A022KXI5"/>
<evidence type="ECO:0000256" key="1">
    <source>
        <dbReference type="SAM" id="MobiDB-lite"/>
    </source>
</evidence>
<dbReference type="RefSeq" id="WP_017823365.1">
    <property type="nucleotide sequence ID" value="NZ_AORC01000010.1"/>
</dbReference>
<dbReference type="Proteomes" id="UP000019754">
    <property type="component" value="Unassembled WGS sequence"/>
</dbReference>
<dbReference type="Pfam" id="PF02517">
    <property type="entry name" value="Rce1-like"/>
    <property type="match status" value="1"/>
</dbReference>
<keyword evidence="2" id="KW-1133">Transmembrane helix</keyword>
<feature type="transmembrane region" description="Helical" evidence="2">
    <location>
        <begin position="217"/>
        <end position="242"/>
    </location>
</feature>
<dbReference type="GO" id="GO:0080120">
    <property type="term" value="P:CAAX-box protein maturation"/>
    <property type="evidence" value="ECO:0007669"/>
    <property type="project" value="UniProtKB-ARBA"/>
</dbReference>
<evidence type="ECO:0000313" key="4">
    <source>
        <dbReference type="EMBL" id="EYT49126.1"/>
    </source>
</evidence>
<keyword evidence="2" id="KW-0812">Transmembrane</keyword>
<dbReference type="STRING" id="1249481.D641_0109180"/>
<feature type="transmembrane region" description="Helical" evidence="2">
    <location>
        <begin position="116"/>
        <end position="138"/>
    </location>
</feature>
<keyword evidence="2" id="KW-0472">Membrane</keyword>
<dbReference type="HOGENOM" id="CLU_052492_1_0_11"/>
<dbReference type="InterPro" id="IPR003675">
    <property type="entry name" value="Rce1/LyrA-like_dom"/>
</dbReference>
<protein>
    <submittedName>
        <fullName evidence="4">Abortive infection protein</fullName>
    </submittedName>
</protein>
<evidence type="ECO:0000313" key="5">
    <source>
        <dbReference type="Proteomes" id="UP000019754"/>
    </source>
</evidence>
<feature type="region of interest" description="Disordered" evidence="1">
    <location>
        <begin position="344"/>
        <end position="373"/>
    </location>
</feature>
<feature type="transmembrane region" description="Helical" evidence="2">
    <location>
        <begin position="273"/>
        <end position="292"/>
    </location>
</feature>
<evidence type="ECO:0000259" key="3">
    <source>
        <dbReference type="Pfam" id="PF02517"/>
    </source>
</evidence>
<keyword evidence="5" id="KW-1185">Reference proteome</keyword>
<sequence length="373" mass="40071">MSTSTTVRTADAVTTPGVRTSAVRTADALPTADAVTTPYADPVPTAPRMAQPFHRAARAIPRPHYWWRPLVALAVFAVSYVLMVLALVIGVFLLTLAQPSLALSESMGDPRNPTDMVVGLGVIALMMPAVLLATRVAYGRVGMANSVRGRFRWALLGRAAMVIVPLYLLLNVGGTVLMGTTPLEMPALTAPVIAAAVIIVLVVPLQAAGEEYAFRALPLQVFGTWLRSPVWGILIPVPLFMVSHGYDWVGQIDIALFAIAMGLLAWKTGGLELPILLHVANNWTLFLFAPFMSDPLAQGAVPPIALLFSTVPMLLMTAGLWWWYSRREGLRIWEPARGTLHQRGPRLAGVAPAPAADQSRSPEDREPAAVSVG</sequence>
<feature type="transmembrane region" description="Helical" evidence="2">
    <location>
        <begin position="159"/>
        <end position="179"/>
    </location>
</feature>
<feature type="transmembrane region" description="Helical" evidence="2">
    <location>
        <begin position="248"/>
        <end position="266"/>
    </location>
</feature>
<feature type="transmembrane region" description="Helical" evidence="2">
    <location>
        <begin position="185"/>
        <end position="205"/>
    </location>
</feature>
<feature type="transmembrane region" description="Helical" evidence="2">
    <location>
        <begin position="304"/>
        <end position="324"/>
    </location>
</feature>
<feature type="transmembrane region" description="Helical" evidence="2">
    <location>
        <begin position="70"/>
        <end position="96"/>
    </location>
</feature>
<dbReference type="GO" id="GO:0004175">
    <property type="term" value="F:endopeptidase activity"/>
    <property type="evidence" value="ECO:0007669"/>
    <property type="project" value="UniProtKB-ARBA"/>
</dbReference>
<proteinExistence type="predicted"/>
<reference evidence="4 5" key="1">
    <citation type="journal article" date="2013" name="Genome Announc.">
        <title>Draft genome sequence of an Actinobacterium, Brachybacterium muris strain UCD-AY4.</title>
        <authorList>
            <person name="Lo J.R."/>
            <person name="Lang J.M."/>
            <person name="Darling A.E."/>
            <person name="Eisen J.A."/>
            <person name="Coil D.A."/>
        </authorList>
    </citation>
    <scope>NUCLEOTIDE SEQUENCE [LARGE SCALE GENOMIC DNA]</scope>
    <source>
        <strain evidence="4 5">UCD-AY4</strain>
    </source>
</reference>
<name>A0A022KXI5_9MICO</name>
<gene>
    <name evidence="4" type="ORF">D641_0109180</name>
</gene>
<dbReference type="EMBL" id="AORC01000010">
    <property type="protein sequence ID" value="EYT49126.1"/>
    <property type="molecule type" value="Genomic_DNA"/>
</dbReference>
<feature type="domain" description="CAAX prenyl protease 2/Lysostaphin resistance protein A-like" evidence="3">
    <location>
        <begin position="196"/>
        <end position="283"/>
    </location>
</feature>
<accession>A0A022KXI5</accession>
<evidence type="ECO:0000256" key="2">
    <source>
        <dbReference type="SAM" id="Phobius"/>
    </source>
</evidence>